<dbReference type="SUPFAM" id="SSF63748">
    <property type="entry name" value="Tudor/PWWP/MBT"/>
    <property type="match status" value="1"/>
</dbReference>
<dbReference type="GO" id="GO:0005737">
    <property type="term" value="C:cytoplasm"/>
    <property type="evidence" value="ECO:0007669"/>
    <property type="project" value="UniProtKB-SubCell"/>
</dbReference>
<dbReference type="GO" id="GO:0016567">
    <property type="term" value="P:protein ubiquitination"/>
    <property type="evidence" value="ECO:0007669"/>
    <property type="project" value="UniProtKB-UniPathway"/>
</dbReference>
<dbReference type="SUPFAM" id="SSF49785">
    <property type="entry name" value="Galactose-binding domain-like"/>
    <property type="match status" value="1"/>
</dbReference>
<dbReference type="InterPro" id="IPR021097">
    <property type="entry name" value="CPH_domain"/>
</dbReference>
<feature type="region of interest" description="Disordered" evidence="12">
    <location>
        <begin position="1888"/>
        <end position="1908"/>
    </location>
</feature>
<dbReference type="CDD" id="cd00078">
    <property type="entry name" value="HECTc"/>
    <property type="match status" value="1"/>
</dbReference>
<feature type="repeat" description="RCC1" evidence="11">
    <location>
        <begin position="3982"/>
        <end position="4033"/>
    </location>
</feature>
<dbReference type="Gene3D" id="2.30.30.30">
    <property type="match status" value="1"/>
</dbReference>
<evidence type="ECO:0000256" key="8">
    <source>
        <dbReference type="ARBA" id="ARBA00022737"/>
    </source>
</evidence>
<dbReference type="InterPro" id="IPR051210">
    <property type="entry name" value="Ub_ligase/GEF_domain"/>
</dbReference>
<dbReference type="HOGENOM" id="CLU_000101_0_0_1"/>
<feature type="repeat" description="RCC1" evidence="11">
    <location>
        <begin position="690"/>
        <end position="741"/>
    </location>
</feature>
<feature type="repeat" description="RCC1" evidence="11">
    <location>
        <begin position="2975"/>
        <end position="3026"/>
    </location>
</feature>
<evidence type="ECO:0000256" key="5">
    <source>
        <dbReference type="ARBA" id="ARBA00022490"/>
    </source>
</evidence>
<dbReference type="InterPro" id="IPR000408">
    <property type="entry name" value="Reg_chr_condens"/>
</dbReference>
<dbReference type="InterPro" id="IPR004939">
    <property type="entry name" value="APC_su10/DOC_dom"/>
</dbReference>
<dbReference type="EC" id="2.3.2.26" evidence="4"/>
<dbReference type="eggNOG" id="KOG1426">
    <property type="taxonomic scope" value="Eukaryota"/>
</dbReference>
<dbReference type="GO" id="GO:0061630">
    <property type="term" value="F:ubiquitin protein ligase activity"/>
    <property type="evidence" value="ECO:0007669"/>
    <property type="project" value="UniProtKB-EC"/>
</dbReference>
<evidence type="ECO:0000256" key="10">
    <source>
        <dbReference type="PROSITE-ProRule" id="PRU00104"/>
    </source>
</evidence>
<dbReference type="InterPro" id="IPR036400">
    <property type="entry name" value="Cyt_B5-like_heme/steroid_sf"/>
</dbReference>
<evidence type="ECO:0000256" key="12">
    <source>
        <dbReference type="SAM" id="MobiDB-lite"/>
    </source>
</evidence>
<dbReference type="Gene3D" id="2.60.120.260">
    <property type="entry name" value="Galactose-binding domain-like"/>
    <property type="match status" value="1"/>
</dbReference>
<dbReference type="Pfam" id="PF00173">
    <property type="entry name" value="Cyt-b5"/>
    <property type="match status" value="1"/>
</dbReference>
<evidence type="ECO:0000259" key="15">
    <source>
        <dbReference type="PROSITE" id="PS51284"/>
    </source>
</evidence>
<feature type="region of interest" description="Disordered" evidence="12">
    <location>
        <begin position="2380"/>
        <end position="2399"/>
    </location>
</feature>
<feature type="repeat" description="RCC1" evidence="11">
    <location>
        <begin position="3133"/>
        <end position="3185"/>
    </location>
</feature>
<dbReference type="PANTHER" id="PTHR22870:SF398">
    <property type="entry name" value="E3 UBIQUITIN-PROTEIN LIGASE HERC2"/>
    <property type="match status" value="1"/>
</dbReference>
<name>B3RY36_TRIAD</name>
<feature type="domain" description="MIB/HERC2" evidence="16">
    <location>
        <begin position="1812"/>
        <end position="1885"/>
    </location>
</feature>
<dbReference type="Pfam" id="PF11515">
    <property type="entry name" value="Cul7"/>
    <property type="match status" value="1"/>
</dbReference>
<feature type="compositionally biased region" description="Polar residues" evidence="12">
    <location>
        <begin position="2386"/>
        <end position="2398"/>
    </location>
</feature>
<evidence type="ECO:0000256" key="1">
    <source>
        <dbReference type="ARBA" id="ARBA00000885"/>
    </source>
</evidence>
<dbReference type="UniPathway" id="UPA00143"/>
<dbReference type="CDD" id="cd14331">
    <property type="entry name" value="UBA_HERC1_2"/>
    <property type="match status" value="1"/>
</dbReference>
<dbReference type="KEGG" id="tad:TRIADDRAFT_56425"/>
<evidence type="ECO:0000256" key="6">
    <source>
        <dbReference type="ARBA" id="ARBA00022553"/>
    </source>
</evidence>
<dbReference type="Gene3D" id="3.30.2160.10">
    <property type="entry name" value="Hect, E3 ligase catalytic domain"/>
    <property type="match status" value="1"/>
</dbReference>
<dbReference type="SMART" id="SM01117">
    <property type="entry name" value="Cyt-b5"/>
    <property type="match status" value="1"/>
</dbReference>
<feature type="repeat" description="RCC1" evidence="11">
    <location>
        <begin position="3081"/>
        <end position="3132"/>
    </location>
</feature>
<feature type="region of interest" description="Disordered" evidence="12">
    <location>
        <begin position="2664"/>
        <end position="2684"/>
    </location>
</feature>
<feature type="domain" description="HECT" evidence="13">
    <location>
        <begin position="4272"/>
        <end position="4598"/>
    </location>
</feature>
<dbReference type="CTD" id="6754072"/>
<accession>B3RY36</accession>
<dbReference type="InterPro" id="IPR010606">
    <property type="entry name" value="Mib_Herc2"/>
</dbReference>
<evidence type="ECO:0000256" key="11">
    <source>
        <dbReference type="PROSITE-ProRule" id="PRU00235"/>
    </source>
</evidence>
<feature type="repeat" description="RCC1" evidence="11">
    <location>
        <begin position="3822"/>
        <end position="3875"/>
    </location>
</feature>
<dbReference type="SUPFAM" id="SSF50985">
    <property type="entry name" value="RCC1/BLIP-II"/>
    <property type="match status" value="3"/>
</dbReference>
<feature type="repeat" description="RCC1" evidence="11">
    <location>
        <begin position="2921"/>
        <end position="2974"/>
    </location>
</feature>
<dbReference type="InterPro" id="IPR058923">
    <property type="entry name" value="RCC1-like_dom"/>
</dbReference>
<feature type="repeat" description="RCC1" evidence="11">
    <location>
        <begin position="532"/>
        <end position="581"/>
    </location>
</feature>
<evidence type="ECO:0000259" key="16">
    <source>
        <dbReference type="PROSITE" id="PS51416"/>
    </source>
</evidence>
<protein>
    <recommendedName>
        <fullName evidence="4">HECT-type E3 ubiquitin transferase</fullName>
        <ecNumber evidence="4">2.3.2.26</ecNumber>
    </recommendedName>
</protein>
<dbReference type="PRINTS" id="PR00633">
    <property type="entry name" value="RCCNDNSATION"/>
</dbReference>
<dbReference type="Pfam" id="PF25390">
    <property type="entry name" value="WD40_RLD"/>
    <property type="match status" value="2"/>
</dbReference>
<evidence type="ECO:0000256" key="7">
    <source>
        <dbReference type="ARBA" id="ARBA00022679"/>
    </source>
</evidence>
<feature type="compositionally biased region" description="Low complexity" evidence="12">
    <location>
        <begin position="2453"/>
        <end position="2475"/>
    </location>
</feature>
<dbReference type="PANTHER" id="PTHR22870">
    <property type="entry name" value="REGULATOR OF CHROMOSOME CONDENSATION"/>
    <property type="match status" value="1"/>
</dbReference>
<dbReference type="OrthoDB" id="239701at2759"/>
<dbReference type="PROSITE" id="PS51416">
    <property type="entry name" value="MIB_HERC2"/>
    <property type="match status" value="1"/>
</dbReference>
<dbReference type="Gene3D" id="3.10.120.10">
    <property type="entry name" value="Cytochrome b5-like heme/steroid binding domain"/>
    <property type="match status" value="1"/>
</dbReference>
<feature type="repeat" description="RCC1" evidence="11">
    <location>
        <begin position="3770"/>
        <end position="3821"/>
    </location>
</feature>
<dbReference type="GO" id="GO:0046872">
    <property type="term" value="F:metal ion binding"/>
    <property type="evidence" value="ECO:0007669"/>
    <property type="project" value="InterPro"/>
</dbReference>
<dbReference type="Proteomes" id="UP000009022">
    <property type="component" value="Unassembled WGS sequence"/>
</dbReference>
<comment type="subcellular location">
    <subcellularLocation>
        <location evidence="2">Cytoplasm</location>
    </subcellularLocation>
</comment>
<evidence type="ECO:0000256" key="2">
    <source>
        <dbReference type="ARBA" id="ARBA00004496"/>
    </source>
</evidence>
<keyword evidence="6" id="KW-0597">Phosphoprotein</keyword>
<feature type="repeat" description="RCC1" evidence="11">
    <location>
        <begin position="3876"/>
        <end position="3927"/>
    </location>
</feature>
<evidence type="ECO:0000259" key="13">
    <source>
        <dbReference type="PROSITE" id="PS50237"/>
    </source>
</evidence>
<feature type="repeat" description="RCC1" evidence="11">
    <location>
        <begin position="636"/>
        <end position="689"/>
    </location>
</feature>
<dbReference type="Pfam" id="PF06701">
    <property type="entry name" value="MIB_HERC2"/>
    <property type="match status" value="1"/>
</dbReference>
<dbReference type="PROSITE" id="PS50237">
    <property type="entry name" value="HECT"/>
    <property type="match status" value="1"/>
</dbReference>
<evidence type="ECO:0000256" key="3">
    <source>
        <dbReference type="ARBA" id="ARBA00004906"/>
    </source>
</evidence>
<dbReference type="InParanoid" id="B3RY36"/>
<reference evidence="17 18" key="1">
    <citation type="journal article" date="2008" name="Nature">
        <title>The Trichoplax genome and the nature of placozoans.</title>
        <authorList>
            <person name="Srivastava M."/>
            <person name="Begovic E."/>
            <person name="Chapman J."/>
            <person name="Putnam N.H."/>
            <person name="Hellsten U."/>
            <person name="Kawashima T."/>
            <person name="Kuo A."/>
            <person name="Mitros T."/>
            <person name="Salamov A."/>
            <person name="Carpenter M.L."/>
            <person name="Signorovitch A.Y."/>
            <person name="Moreno M.A."/>
            <person name="Kamm K."/>
            <person name="Grimwood J."/>
            <person name="Schmutz J."/>
            <person name="Shapiro H."/>
            <person name="Grigoriev I.V."/>
            <person name="Buss L.W."/>
            <person name="Schierwater B."/>
            <person name="Dellaporta S.L."/>
            <person name="Rokhsar D.S."/>
        </authorList>
    </citation>
    <scope>NUCLEOTIDE SEQUENCE [LARGE SCALE GENOMIC DNA]</scope>
    <source>
        <strain evidence="17 18">Grell-BS-1999</strain>
    </source>
</reference>
<dbReference type="FunCoup" id="B3RY36">
    <property type="interactions" value="490"/>
</dbReference>
<dbReference type="Gene3D" id="3.90.1750.10">
    <property type="entry name" value="Hect, E3 ligase catalytic domains"/>
    <property type="match status" value="1"/>
</dbReference>
<dbReference type="SUPFAM" id="SSF159034">
    <property type="entry name" value="Mib/herc2 domain-like"/>
    <property type="match status" value="1"/>
</dbReference>
<dbReference type="InterPro" id="IPR014722">
    <property type="entry name" value="Rib_uL2_dom2"/>
</dbReference>
<dbReference type="InterPro" id="IPR037252">
    <property type="entry name" value="Mib_Herc2_sf"/>
</dbReference>
<gene>
    <name evidence="17" type="ORF">TRIADDRAFT_56425</name>
</gene>
<feature type="repeat" description="RCC1" evidence="11">
    <location>
        <begin position="4086"/>
        <end position="4137"/>
    </location>
</feature>
<evidence type="ECO:0000313" key="17">
    <source>
        <dbReference type="EMBL" id="EDV24531.1"/>
    </source>
</evidence>
<feature type="domain" description="DOC" evidence="15">
    <location>
        <begin position="2671"/>
        <end position="2849"/>
    </location>
</feature>
<dbReference type="Pfam" id="PF03256">
    <property type="entry name" value="ANAPC10"/>
    <property type="match status" value="1"/>
</dbReference>
<dbReference type="Gene3D" id="3.30.2410.10">
    <property type="entry name" value="Hect, E3 ligase catalytic domain"/>
    <property type="match status" value="1"/>
</dbReference>
<dbReference type="FunFam" id="3.30.2410.10:FF:000006">
    <property type="entry name" value="probable E3 ubiquitin-protein ligase HERC1 isoform X2"/>
    <property type="match status" value="1"/>
</dbReference>
<dbReference type="PhylomeDB" id="B3RY36"/>
<organism evidence="17 18">
    <name type="scientific">Trichoplax adhaerens</name>
    <name type="common">Trichoplax reptans</name>
    <dbReference type="NCBI Taxonomy" id="10228"/>
    <lineage>
        <taxon>Eukaryota</taxon>
        <taxon>Metazoa</taxon>
        <taxon>Placozoa</taxon>
        <taxon>Uniplacotomia</taxon>
        <taxon>Trichoplacea</taxon>
        <taxon>Trichoplacidae</taxon>
        <taxon>Trichoplax</taxon>
    </lineage>
</organism>
<dbReference type="InterPro" id="IPR000569">
    <property type="entry name" value="HECT_dom"/>
</dbReference>
<dbReference type="Gene3D" id="2.30.30.40">
    <property type="entry name" value="SH3 Domains"/>
    <property type="match status" value="1"/>
</dbReference>
<dbReference type="RefSeq" id="XP_002112421.1">
    <property type="nucleotide sequence ID" value="XM_002112385.1"/>
</dbReference>
<dbReference type="FunFam" id="2.130.10.30:FF:000006">
    <property type="entry name" value="E3 ubiquitin-protein ligase HERC2 isoform X1"/>
    <property type="match status" value="2"/>
</dbReference>
<feature type="repeat" description="RCC1" evidence="11">
    <location>
        <begin position="582"/>
        <end position="633"/>
    </location>
</feature>
<keyword evidence="8" id="KW-0677">Repeat</keyword>
<dbReference type="PROSITE" id="PS51284">
    <property type="entry name" value="DOC"/>
    <property type="match status" value="1"/>
</dbReference>
<sequence length="4625" mass="513665">MSHSEGPLRPRLRLNMKWLKVNLKDSFTRDGLNSLWNELVRNDEVNRTDACSDTRLNSSGAIARKGKSGHFYCGRRVLTCTCCDGFCGPNDGCNCGPCRRLDGEDIEKQSPITLDVNKVIDSWTWGEKPGIDELKDLIKQIVREQQRLCGNAANNTPSSNRIYQRMVVFERYYTAQMHNFHNRKPAKLPKAEISDASNHAWISNAFNDSNQDTSSMSLLTHVGTRMGLSFMFAFLRRTWRSGEDVDVCSDFLQESLHILTSLPDSCLYKSTHHDNRWNDAVEMTMKFFTSIILSDDRTTKSTLHIPADDLSTALLIIFELAMKRASLQGLLQGVLILLRLWERSRSSTKNWKRAPVVPLLYRLQNISMKKDEHSKNITEVSDSEIVSPTDCFLRFLSLPKDERSLIDFRQAAVIILSYLDKISEPNRPTAENYQLSTPKTEVLGWGNINWLGGESNDGSLKIYETVAELGIKQIMCSSDNIIALTNNGRVYSLAYNARCEAPVLLDSLIDIKIKKIAANVEGEHYLALSSDGCVYSWGSGDGGRLGHGDIRREPELVKELVNKKITQIACGSTYSAAVTSNGELYTWGRGSYGRLGHGNSEDRLLPTLVAGLSGSHVVDVACGSGDAHTLAIDKDGIVWSWGDGDYGKLGRGGSDCCKVPKVVETLKHHNKYIVNVLCGSQFSVALGKDGTVWTWGKSDGYRLGHGTLDHVRYPKMVEGLINYHIVDIAVGPSHCLALTDNCQIFTWGSDVQKYALSSDNYNMEPTCISAINKEFIAGVACGPAQNFLWTSGGKLEIETHLPYCLEVSSGTFEKLNQLIALVHDGLDGSCDWPPPSQQQECIAVAALNLLRLQLHAAITNGVPGIEIGLDPQGNLLGSLRQHLIDMASNHGVLTTVQNAAQLVLQTGWPLLLPIAEGRGRSLTDIIIDAGLSKNCGSGRCFMINLLVNSLIANGIENILESAISVVTLALSSRFDEQFIEHLAITDDEKHSNDSEVIYCNSILLALSKHLIHSLSDIVISDMVILSTDSCKDRKELQRYDIKVAVNLLNQLQRKSSAKNRELHAALMLLDYYLTSLSASACKIFRKAVQILKEEEQFYGGIIDLLTKSAIGVLLPELVIDLLLLQSRVPDKISKLSEVTSLITLLNVLDEFNLLASDISKEDESDMTWPEVLVISEELKYNEDVPVIRLEDIENHNKEGGVWTIINGRVYDLSEFMLQAPCSEEKLNQYAGKDATEVFDSAGHSEEAKALMQAFFVGLYAEPENIVKCRGVQPVSLIFLDTERALGRLLGLHACYLSKSGILTPEEECYGPLLSSEFFKGGMNESVHSNAGNTSSTENKVDGPSTLFLTALANGHTNETQVKIFDNLITNYCQRKHLITPMSLTGDHPLERCGKILLACLIKHLGLTPLTLAIIQREQISMTEESDRFEGKTANNSVGCMNELPTALGEICKIVYRAKCAIIRAHQESSCSYDEICSTILERCEFVLNDLRPAVLGNKQLTSPNRKTNSCSRWKKIYSKLKSKGPIKPNHEQDKNISECDVDTKHSSQTEEKVAIETEMAPIYKESSLDLISAESILAGKYKWLHQLVSTGTTSQEYLSRSIVSFVLSEDKVDITKLRFCLRQQMNRIEERLKGSALMLSILAQDQLINSVKFSSLSGWQGIPLHNSYNKMVITHSFVNTGLAPPRYHLDLQDKLEKIHDWTINSLKDSILGYYTAVEKTQMGAASSADVTTPDVLSHFRYILSYFSILSSELYSIDLSLCLDSGVLALTQSILNSLGPQLSNNDKEVNENAVAAVEENVIAFRPSVPINLSGPEMAKLMTKGTRVVRGPDWKWGDQDGGPTGLGTIVDELGDDGWIRAQWDNGNTNSYRMGKESKYDLKLAQSSIGGNITDEEEEEAHSRDSGDLRKKHSDSVKDLIHRSCLNLLRIISISTGIFADVIPYRSVRMVCSLIGSIVENNFHFDCGLFDQQKTSAQSWASLGFIRSIAVSTSMCKALSSPKNVRLILTMVRGNSNGPSLQSLNNITISSNSIIRQILSIRLLKSLLPSLNSEVENEVVRCLVENIFSLLGNVLSYEGDSSHLIDISQSRKRSKKPVASLSALYNTTIAEELVSLIRSLHFLPYWNIHINNFICTKLSMVPVALEKSVTLNVSEPDSEDKKSVTIMALAALSVIGGVDCRIRLGGTVVHSEHGKGTVKRIASSGKITVMFHDKKESRSCFLNRLKTQPMQVFSIEQFFVTEATSNAWMTLLKLVISEKNFTESDGTISGVRDLSPHELTRTQIWMALLKSLKVLFGARDYFRRLLMQGLVDNTNKQLEDVQGTFLLQQFLDTAIVPLPIKATFNRDEIEAALLSVCHCLASKVFKRNKLSADKIANRNRAVVHRTTNRKNSNEAPPSNISKKLMEMGFSKSKVEMAYSAINDVDRLADSRRGNLIEALVNWLIEHGNIAPDGKSSSDSTDSDSSYTAFESESTAETIESSDDSDTKASRLIEIRKFLTRSDFENSDDYARYIRTNVQIGMKVRCIADFEEVKEGDIGRLDCDGLHDLNVQCFWQQNGGTYWVRYIQFELTPIEITGSNDMEINVGDYVRVKQTVQTPKFKWGSVTHESIGKVLAITNNGKEVKVDFPEQSGWNGALDEVEKILSRHPSIEECFTTQNTHEHDFVSYEDPSSEPVAAHRRDPHRNKKKNTNTVYRAWNDCVRSVSVSSNSIQAKCLYDDKESTFWQSSGKQGKHWILLELNANLLIHQLSIDIKPSDSSYMPSVVVVSGGNSMMNLKPLNTIKVGAHDLRITLLENQSEEMKLIEIAIRHCKCNGIDCRVHSINIACIPNTCEQVAVTDNFEYLAVRSSHRSDDTLRNENKGTGIDNTDIDSRVFVWGLNDKGQLGGCKGSKVKSPTEMKNIAALRPVSIAGGSKTVFIVTYDGKVYVSGEGANGRLGLGNTENISIPVQLDTLNMHFVKKVTVHPGGRHSLCITREGKVFSWGEGIDGKLGHGDVTSRLSPTLIEALESKLIVEIACGSSHSAAVTADGELYTWGLGDYGRLGHGDSKTLHIPKQVKALQDYKVIDIACGSRDAQTLALTDNNCVWSWGDGDFGKLGRGGSEGCNIPQKIDALCGRDVCRIACGAQFSLALSTTGKVWTWGKGDYYRLGHGNDSHYRSPQLIEGPLKKKRITEIAVGALHCLAVTDTGEVYSWGDNDHGQQGNGNTTVNKRPQICLGELDGVKISHIACGSSHSIAWCGNLQLTVSYVPVPMLSVKDPLGSSFMKDNEIMAIEKNKSESSIDNRPSLSKILISKTAKEQIESLRLLLRSLQIFFARDAVVEALSDSSIHTSSLLHYEPGSSNLAETRISSDLDDFIKCMNKQNLRKLVELLRLAAVGRTGSRGKETISNLLSTLWRSYLGMSSSLLDMCVHELERVVENAKSRDVLIKPIHQESDHPYQANCNTSAIVRITGADLLRVEFDRRCGTDSRHDLLTILDQNDNILSARSGRDGNDWLSELRVPGDTLKWKFVSGTSVSGWGWRFVVSPVIESNIPKVSVPDETIIRQPSFELVRCLFRYQLIEKTANIVQIKEIMKLLAACIKFNTLTTAQRTWAIKQLRELIHLIKNDRTSNLHTDNASNGYFMKLLNDSNSPLRPLLSYLPVALLSQYTYEDTLIKSGKQLTHSVFFKSLVLLGCDLTFDKKISEEDQEWSWFRCFCKAHRVGLNIIRREPIPEMFLKEVRSKISESYSESEADISNLHEDHKVFSGEQDRELLQWLYSRPDDWSLLWGSNHKFYVWGHNHRGQLGGVQGTKVKSPVINDIIAALRPTAVAGGEQTLFILTSEGKVYASGLGGSGRLGIGRSDNIVTPVIIEPLQHLKIEKLSVHSGGRHAMVLTSNFEVFSWGDGEDGKLGHGDKLSSETPRKIEALLGKQIVHISCGSSHSAAITSKGELYTWGKGRYGRLGHGDGDDCLKPKLLEALKSYKVIDVACGSGDAQTLAITDDDCVWSWGDGDYGKLGRGGSDGCKKPLRIESLIGMAVCKVECGSQFSVALTKNGDLYTWGKGDYYRLGHGTNDHVRRPRKVACLQGKQIVTVAAGSLHCVACTDAGEVFTWGDNDEGQLGNGTLNPIPEPTLVTVLENVKLNRVGCGSAHSFAWSTEAPIDIGYMPNQIPVEFNHLHHLPLPALRNRLILLHRFSSLVAPVINMFNLCQEASNDITCITLDALKDILVSTVKENIFNKIIQATMIRDRQHGQTIELNRIQVKRFNGKNKTSGNYDSSVFYQVSTAICASNSDNLLLPHRVWKVKFVGESVDDCGGGYSESIAEICDELQNGLLPILIPTPNGRDEAGVNRDCFIINPEVRPSQSHQFMGTLIGIAIRTGSPLSLNIAQPFWKQLTGRLLSLSDITEIDKDYVPGLLWIRDANPEEFEIFACKEPTFSTPSASGKEMHLSGEHSRVTLENRHEYVAKALNYRLHEFDDHIDAIREGMSKVIPVPLLSLFTGQELERMVCGNPEIPIDLLKSVSTFKGVKSDSPIVQWFWEVLEGFSSYERSLFLRFVWGRTRLPRTIADFRGRDFVLQVLDKYSPPDDFLPESYTCFFLLKIPRYSSKEVLREKLKYAIYFCKSIDTDDYARIALNVDMTMEDDLI</sequence>
<dbReference type="PROSITE" id="PS50255">
    <property type="entry name" value="CYTOCHROME_B5_2"/>
    <property type="match status" value="1"/>
</dbReference>
<evidence type="ECO:0000256" key="9">
    <source>
        <dbReference type="ARBA" id="ARBA00022786"/>
    </source>
</evidence>
<dbReference type="PROSITE" id="PS50012">
    <property type="entry name" value="RCC1_3"/>
    <property type="match status" value="18"/>
</dbReference>
<feature type="domain" description="Cytochrome b5 heme-binding" evidence="14">
    <location>
        <begin position="1184"/>
        <end position="1260"/>
    </location>
</feature>
<comment type="pathway">
    <text evidence="3">Protein modification; protein ubiquitination.</text>
</comment>
<dbReference type="OMA" id="WRNHGST"/>
<dbReference type="InterPro" id="IPR035983">
    <property type="entry name" value="Hect_E3_ubiquitin_ligase"/>
</dbReference>
<dbReference type="PROSITE" id="PS00626">
    <property type="entry name" value="RCC1_2"/>
    <property type="match status" value="2"/>
</dbReference>
<proteinExistence type="predicted"/>
<feature type="repeat" description="RCC1" evidence="11">
    <location>
        <begin position="3027"/>
        <end position="3078"/>
    </location>
</feature>
<comment type="catalytic activity">
    <reaction evidence="1">
        <text>S-ubiquitinyl-[E2 ubiquitin-conjugating enzyme]-L-cysteine + [acceptor protein]-L-lysine = [E2 ubiquitin-conjugating enzyme]-L-cysteine + N(6)-ubiquitinyl-[acceptor protein]-L-lysine.</text>
        <dbReference type="EC" id="2.3.2.26"/>
    </reaction>
</comment>
<feature type="repeat" description="RCC1" evidence="11">
    <location>
        <begin position="3186"/>
        <end position="3238"/>
    </location>
</feature>
<dbReference type="Gene3D" id="2.130.10.30">
    <property type="entry name" value="Regulator of chromosome condensation 1/beta-lactamase-inhibitor protein II"/>
    <property type="match status" value="3"/>
</dbReference>
<feature type="repeat" description="RCC1" evidence="11">
    <location>
        <begin position="4034"/>
        <end position="4085"/>
    </location>
</feature>
<feature type="active site" description="Glycyl thioester intermediate" evidence="10">
    <location>
        <position position="4575"/>
    </location>
</feature>
<evidence type="ECO:0000256" key="4">
    <source>
        <dbReference type="ARBA" id="ARBA00012485"/>
    </source>
</evidence>
<dbReference type="SMART" id="SM00119">
    <property type="entry name" value="HECTc"/>
    <property type="match status" value="1"/>
</dbReference>
<dbReference type="SUPFAM" id="SSF55856">
    <property type="entry name" value="Cytochrome b5-like heme/steroid binding domain"/>
    <property type="match status" value="1"/>
</dbReference>
<keyword evidence="18" id="KW-1185">Reference proteome</keyword>
<feature type="compositionally biased region" description="Basic and acidic residues" evidence="12">
    <location>
        <begin position="1898"/>
        <end position="1908"/>
    </location>
</feature>
<dbReference type="InterPro" id="IPR009091">
    <property type="entry name" value="RCC1/BLIP-II"/>
</dbReference>
<evidence type="ECO:0000313" key="18">
    <source>
        <dbReference type="Proteomes" id="UP000009022"/>
    </source>
</evidence>
<dbReference type="Pfam" id="PF00632">
    <property type="entry name" value="HECT"/>
    <property type="match status" value="1"/>
</dbReference>
<keyword evidence="7" id="KW-0808">Transferase</keyword>
<feature type="repeat" description="RCC1" evidence="11">
    <location>
        <begin position="2869"/>
        <end position="2920"/>
    </location>
</feature>
<dbReference type="InterPro" id="IPR001199">
    <property type="entry name" value="Cyt_B5-like_heme/steroid-bd"/>
</dbReference>
<dbReference type="GeneID" id="6754072"/>
<dbReference type="SUPFAM" id="SSF56204">
    <property type="entry name" value="Hect, E3 ligase catalytic domain"/>
    <property type="match status" value="1"/>
</dbReference>
<dbReference type="InterPro" id="IPR008979">
    <property type="entry name" value="Galactose-bd-like_sf"/>
</dbReference>
<feature type="region of interest" description="Disordered" evidence="12">
    <location>
        <begin position="2448"/>
        <end position="2479"/>
    </location>
</feature>
<keyword evidence="5" id="KW-0963">Cytoplasm</keyword>
<dbReference type="Pfam" id="PF00415">
    <property type="entry name" value="RCC1"/>
    <property type="match status" value="8"/>
</dbReference>
<feature type="repeat" description="RCC1" evidence="11">
    <location>
        <begin position="3928"/>
        <end position="3979"/>
    </location>
</feature>
<dbReference type="SMART" id="SM01337">
    <property type="entry name" value="APC10"/>
    <property type="match status" value="1"/>
</dbReference>
<evidence type="ECO:0000259" key="14">
    <source>
        <dbReference type="PROSITE" id="PS50255"/>
    </source>
</evidence>
<dbReference type="STRING" id="10228.B3RY36"/>
<keyword evidence="9 10" id="KW-0833">Ubl conjugation pathway</keyword>
<dbReference type="EMBL" id="DS985245">
    <property type="protein sequence ID" value="EDV24531.1"/>
    <property type="molecule type" value="Genomic_DNA"/>
</dbReference>
<dbReference type="FunFam" id="2.30.30.40:FF:000074">
    <property type="entry name" value="E3 ubiquitin-protein ligase HERC2 isoform X1"/>
    <property type="match status" value="1"/>
</dbReference>